<accession>A0ABU9Y3M5</accession>
<evidence type="ECO:0000313" key="2">
    <source>
        <dbReference type="EMBL" id="MEN2790418.1"/>
    </source>
</evidence>
<dbReference type="RefSeq" id="WP_343889372.1">
    <property type="nucleotide sequence ID" value="NZ_BAAAEH010000021.1"/>
</dbReference>
<feature type="transmembrane region" description="Helical" evidence="1">
    <location>
        <begin position="7"/>
        <end position="24"/>
    </location>
</feature>
<evidence type="ECO:0000256" key="1">
    <source>
        <dbReference type="SAM" id="Phobius"/>
    </source>
</evidence>
<gene>
    <name evidence="2" type="ORF">ABC974_12335</name>
</gene>
<reference evidence="2 3" key="1">
    <citation type="submission" date="2024-05" db="EMBL/GenBank/DDBJ databases">
        <authorList>
            <person name="Liu Q."/>
            <person name="Xin Y.-H."/>
        </authorList>
    </citation>
    <scope>NUCLEOTIDE SEQUENCE [LARGE SCALE GENOMIC DNA]</scope>
    <source>
        <strain evidence="2 3">CGMCC 1.10181</strain>
    </source>
</reference>
<comment type="caution">
    <text evidence="2">The sequence shown here is derived from an EMBL/GenBank/DDBJ whole genome shotgun (WGS) entry which is preliminary data.</text>
</comment>
<evidence type="ECO:0008006" key="4">
    <source>
        <dbReference type="Google" id="ProtNLM"/>
    </source>
</evidence>
<organism evidence="2 3">
    <name type="scientific">Sphingomonas oligophenolica</name>
    <dbReference type="NCBI Taxonomy" id="301154"/>
    <lineage>
        <taxon>Bacteria</taxon>
        <taxon>Pseudomonadati</taxon>
        <taxon>Pseudomonadota</taxon>
        <taxon>Alphaproteobacteria</taxon>
        <taxon>Sphingomonadales</taxon>
        <taxon>Sphingomonadaceae</taxon>
        <taxon>Sphingomonas</taxon>
    </lineage>
</organism>
<keyword evidence="1" id="KW-0472">Membrane</keyword>
<protein>
    <recommendedName>
        <fullName evidence="4">DUF3096 domain-containing protein</fullName>
    </recommendedName>
</protein>
<keyword evidence="1" id="KW-0812">Transmembrane</keyword>
<keyword evidence="3" id="KW-1185">Reference proteome</keyword>
<feature type="transmembrane region" description="Helical" evidence="1">
    <location>
        <begin position="30"/>
        <end position="47"/>
    </location>
</feature>
<sequence>MKGVNPIIAVLAVIGGLVILGLILRITFSLLPLLVLIALGVFVYFVVQNASGKR</sequence>
<dbReference type="EMBL" id="JBDIME010000009">
    <property type="protein sequence ID" value="MEN2790418.1"/>
    <property type="molecule type" value="Genomic_DNA"/>
</dbReference>
<proteinExistence type="predicted"/>
<evidence type="ECO:0000313" key="3">
    <source>
        <dbReference type="Proteomes" id="UP001419910"/>
    </source>
</evidence>
<name>A0ABU9Y3M5_9SPHN</name>
<keyword evidence="1" id="KW-1133">Transmembrane helix</keyword>
<dbReference type="Proteomes" id="UP001419910">
    <property type="component" value="Unassembled WGS sequence"/>
</dbReference>